<dbReference type="Pfam" id="PF14375">
    <property type="entry name" value="Cys_rich_CWC"/>
    <property type="match status" value="1"/>
</dbReference>
<reference evidence="1" key="1">
    <citation type="journal article" name="DNA Res.">
        <title>The physiological potential of anammox bacteria as revealed by their core genome structure.</title>
        <authorList>
            <person name="Okubo T."/>
            <person name="Toyoda A."/>
            <person name="Fukuhara K."/>
            <person name="Uchiyama I."/>
            <person name="Harigaya Y."/>
            <person name="Kuroiwa M."/>
            <person name="Suzuki T."/>
            <person name="Murakami Y."/>
            <person name="Suwa Y."/>
            <person name="Takami H."/>
        </authorList>
    </citation>
    <scope>NUCLEOTIDE SEQUENCE</scope>
    <source>
        <strain evidence="1">317325-3</strain>
    </source>
</reference>
<evidence type="ECO:0000313" key="1">
    <source>
        <dbReference type="EMBL" id="BBO19802.1"/>
    </source>
</evidence>
<dbReference type="Proteomes" id="UP000662914">
    <property type="component" value="Chromosome"/>
</dbReference>
<dbReference type="KEGG" id="ddz:DSYM_05010"/>
<accession>A0A809RK37</accession>
<organism evidence="1 2">
    <name type="scientific">Candidatus Desulfobacillus denitrificans</name>
    <dbReference type="NCBI Taxonomy" id="2608985"/>
    <lineage>
        <taxon>Bacteria</taxon>
        <taxon>Pseudomonadati</taxon>
        <taxon>Pseudomonadota</taxon>
        <taxon>Betaproteobacteria</taxon>
        <taxon>Candidatus Desulfobacillus</taxon>
    </lineage>
</organism>
<dbReference type="AlphaFoldDB" id="A0A809RK37"/>
<evidence type="ECO:0000313" key="2">
    <source>
        <dbReference type="Proteomes" id="UP000662914"/>
    </source>
</evidence>
<protein>
    <recommendedName>
        <fullName evidence="3">Cysteine-rich CWC</fullName>
    </recommendedName>
</protein>
<dbReference type="InterPro" id="IPR032720">
    <property type="entry name" value="Cys_rich_CWC"/>
</dbReference>
<proteinExistence type="predicted"/>
<gene>
    <name evidence="1" type="ORF">DSYM_05010</name>
</gene>
<evidence type="ECO:0008006" key="3">
    <source>
        <dbReference type="Google" id="ProtNLM"/>
    </source>
</evidence>
<name>A0A809RK37_9PROT</name>
<sequence>MPAIIDVMSNGCETSPACPGCGRIFMCGMEAGWERCWCADLPPLEMPPVDGKGCYCPECLKKMLAAESVRPA</sequence>
<dbReference type="EMBL" id="AP021857">
    <property type="protein sequence ID" value="BBO19802.1"/>
    <property type="molecule type" value="Genomic_DNA"/>
</dbReference>